<dbReference type="PROSITE" id="PS51257">
    <property type="entry name" value="PROKAR_LIPOPROTEIN"/>
    <property type="match status" value="1"/>
</dbReference>
<sequence length="128" mass="13604">MKFNGLILALILITGCSSKDSFEFVPVAGVITIGGEPASNIEVIFTPIVSEEEVMTGSPASVGRTDENGAYRLRKKTGDSRDGALPGNHQVNFVRPMTEEAASLPSLDLDSVEFTVPPGGTQEANFEF</sequence>
<proteinExistence type="predicted"/>
<dbReference type="RefSeq" id="WP_145266751.1">
    <property type="nucleotide sequence ID" value="NZ_CP036316.1"/>
</dbReference>
<dbReference type="EMBL" id="CP036316">
    <property type="protein sequence ID" value="QDT67083.1"/>
    <property type="molecule type" value="Genomic_DNA"/>
</dbReference>
<accession>A0A517TFC8</accession>
<dbReference type="OrthoDB" id="288856at2"/>
<dbReference type="Proteomes" id="UP000319976">
    <property type="component" value="Chromosome"/>
</dbReference>
<evidence type="ECO:0000313" key="1">
    <source>
        <dbReference type="EMBL" id="QDT67083.1"/>
    </source>
</evidence>
<dbReference type="KEGG" id="chya:V22_43560"/>
<evidence type="ECO:0008006" key="3">
    <source>
        <dbReference type="Google" id="ProtNLM"/>
    </source>
</evidence>
<organism evidence="1 2">
    <name type="scientific">Calycomorphotria hydatis</name>
    <dbReference type="NCBI Taxonomy" id="2528027"/>
    <lineage>
        <taxon>Bacteria</taxon>
        <taxon>Pseudomonadati</taxon>
        <taxon>Planctomycetota</taxon>
        <taxon>Planctomycetia</taxon>
        <taxon>Planctomycetales</taxon>
        <taxon>Planctomycetaceae</taxon>
        <taxon>Calycomorphotria</taxon>
    </lineage>
</organism>
<protein>
    <recommendedName>
        <fullName evidence="3">Carboxypeptidase regulatory-like domain-containing protein</fullName>
    </recommendedName>
</protein>
<dbReference type="AlphaFoldDB" id="A0A517TFC8"/>
<gene>
    <name evidence="1" type="ORF">V22_43560</name>
</gene>
<keyword evidence="2" id="KW-1185">Reference proteome</keyword>
<reference evidence="1 2" key="1">
    <citation type="submission" date="2019-02" db="EMBL/GenBank/DDBJ databases">
        <title>Deep-cultivation of Planctomycetes and their phenomic and genomic characterization uncovers novel biology.</title>
        <authorList>
            <person name="Wiegand S."/>
            <person name="Jogler M."/>
            <person name="Boedeker C."/>
            <person name="Pinto D."/>
            <person name="Vollmers J."/>
            <person name="Rivas-Marin E."/>
            <person name="Kohn T."/>
            <person name="Peeters S.H."/>
            <person name="Heuer A."/>
            <person name="Rast P."/>
            <person name="Oberbeckmann S."/>
            <person name="Bunk B."/>
            <person name="Jeske O."/>
            <person name="Meyerdierks A."/>
            <person name="Storesund J.E."/>
            <person name="Kallscheuer N."/>
            <person name="Luecker S."/>
            <person name="Lage O.M."/>
            <person name="Pohl T."/>
            <person name="Merkel B.J."/>
            <person name="Hornburger P."/>
            <person name="Mueller R.-W."/>
            <person name="Bruemmer F."/>
            <person name="Labrenz M."/>
            <person name="Spormann A.M."/>
            <person name="Op den Camp H."/>
            <person name="Overmann J."/>
            <person name="Amann R."/>
            <person name="Jetten M.S.M."/>
            <person name="Mascher T."/>
            <person name="Medema M.H."/>
            <person name="Devos D.P."/>
            <person name="Kaster A.-K."/>
            <person name="Ovreas L."/>
            <person name="Rohde M."/>
            <person name="Galperin M.Y."/>
            <person name="Jogler C."/>
        </authorList>
    </citation>
    <scope>NUCLEOTIDE SEQUENCE [LARGE SCALE GENOMIC DNA]</scope>
    <source>
        <strain evidence="1 2">V22</strain>
    </source>
</reference>
<evidence type="ECO:0000313" key="2">
    <source>
        <dbReference type="Proteomes" id="UP000319976"/>
    </source>
</evidence>
<name>A0A517TFC8_9PLAN</name>